<feature type="domain" description="DM2" evidence="2">
    <location>
        <begin position="96"/>
        <end position="179"/>
    </location>
</feature>
<dbReference type="Proteomes" id="UP000054558">
    <property type="component" value="Unassembled WGS sequence"/>
</dbReference>
<dbReference type="STRING" id="105231.A0A1Y1I8N2"/>
<dbReference type="InterPro" id="IPR036885">
    <property type="entry name" value="SWIB_MDM2_dom_sf"/>
</dbReference>
<name>A0A1Y1I8N2_KLENI</name>
<dbReference type="OrthoDB" id="10251073at2759"/>
<gene>
    <name evidence="3" type="ORF">KFL_002190120</name>
</gene>
<dbReference type="SMART" id="SM00151">
    <property type="entry name" value="SWIB"/>
    <property type="match status" value="1"/>
</dbReference>
<proteinExistence type="predicted"/>
<evidence type="ECO:0000256" key="1">
    <source>
        <dbReference type="SAM" id="MobiDB-lite"/>
    </source>
</evidence>
<dbReference type="PANTHER" id="PTHR13844">
    <property type="entry name" value="SWI/SNF-RELATED MATRIX-ASSOCIATED ACTIN-DEPENDENT REGULATOR OF CHROMATIN SUBFAMILY D"/>
    <property type="match status" value="1"/>
</dbReference>
<sequence>MATTAPINLPKAKSVKTTPKKQKATPMVVDATSETESSGVEGIHAKLLEIQKGQQKLQKSLNKTQKQANELRSYVFGEGEEDGGAGKKRKRQEPTGFAKPAYLSAALSDFLGLGRDTFMPRADVFKMLHDYIKNNQLQVPGNGRMLTVDAKLSELLGIPEGKVTSFFSLQKYLVKHYGKTAFSQETAADGDEQDST</sequence>
<dbReference type="InterPro" id="IPR003121">
    <property type="entry name" value="SWIB_MDM2_domain"/>
</dbReference>
<feature type="region of interest" description="Disordered" evidence="1">
    <location>
        <begin position="1"/>
        <end position="36"/>
    </location>
</feature>
<dbReference type="Pfam" id="PF02201">
    <property type="entry name" value="SWIB"/>
    <property type="match status" value="1"/>
</dbReference>
<dbReference type="CDD" id="cd10567">
    <property type="entry name" value="SWIB-MDM2_like"/>
    <property type="match status" value="1"/>
</dbReference>
<evidence type="ECO:0000313" key="3">
    <source>
        <dbReference type="EMBL" id="GAQ85056.1"/>
    </source>
</evidence>
<keyword evidence="4" id="KW-1185">Reference proteome</keyword>
<feature type="region of interest" description="Disordered" evidence="1">
    <location>
        <begin position="72"/>
        <end position="93"/>
    </location>
</feature>
<organism evidence="3 4">
    <name type="scientific">Klebsormidium nitens</name>
    <name type="common">Green alga</name>
    <name type="synonym">Ulothrix nitens</name>
    <dbReference type="NCBI Taxonomy" id="105231"/>
    <lineage>
        <taxon>Eukaryota</taxon>
        <taxon>Viridiplantae</taxon>
        <taxon>Streptophyta</taxon>
        <taxon>Klebsormidiophyceae</taxon>
        <taxon>Klebsormidiales</taxon>
        <taxon>Klebsormidiaceae</taxon>
        <taxon>Klebsormidium</taxon>
    </lineage>
</organism>
<dbReference type="AlphaFoldDB" id="A0A1Y1I8N2"/>
<protein>
    <recommendedName>
        <fullName evidence="2">DM2 domain-containing protein</fullName>
    </recommendedName>
</protein>
<dbReference type="SUPFAM" id="SSF47592">
    <property type="entry name" value="SWIB/MDM2 domain"/>
    <property type="match status" value="1"/>
</dbReference>
<dbReference type="PROSITE" id="PS51925">
    <property type="entry name" value="SWIB_MDM2"/>
    <property type="match status" value="1"/>
</dbReference>
<evidence type="ECO:0000259" key="2">
    <source>
        <dbReference type="PROSITE" id="PS51925"/>
    </source>
</evidence>
<reference evidence="3 4" key="1">
    <citation type="journal article" date="2014" name="Nat. Commun.">
        <title>Klebsormidium flaccidum genome reveals primary factors for plant terrestrial adaptation.</title>
        <authorList>
            <person name="Hori K."/>
            <person name="Maruyama F."/>
            <person name="Fujisawa T."/>
            <person name="Togashi T."/>
            <person name="Yamamoto N."/>
            <person name="Seo M."/>
            <person name="Sato S."/>
            <person name="Yamada T."/>
            <person name="Mori H."/>
            <person name="Tajima N."/>
            <person name="Moriyama T."/>
            <person name="Ikeuchi M."/>
            <person name="Watanabe M."/>
            <person name="Wada H."/>
            <person name="Kobayashi K."/>
            <person name="Saito M."/>
            <person name="Masuda T."/>
            <person name="Sasaki-Sekimoto Y."/>
            <person name="Mashiguchi K."/>
            <person name="Awai K."/>
            <person name="Shimojima M."/>
            <person name="Masuda S."/>
            <person name="Iwai M."/>
            <person name="Nobusawa T."/>
            <person name="Narise T."/>
            <person name="Kondo S."/>
            <person name="Saito H."/>
            <person name="Sato R."/>
            <person name="Murakawa M."/>
            <person name="Ihara Y."/>
            <person name="Oshima-Yamada Y."/>
            <person name="Ohtaka K."/>
            <person name="Satoh M."/>
            <person name="Sonobe K."/>
            <person name="Ishii M."/>
            <person name="Ohtani R."/>
            <person name="Kanamori-Sato M."/>
            <person name="Honoki R."/>
            <person name="Miyazaki D."/>
            <person name="Mochizuki H."/>
            <person name="Umetsu J."/>
            <person name="Higashi K."/>
            <person name="Shibata D."/>
            <person name="Kamiya Y."/>
            <person name="Sato N."/>
            <person name="Nakamura Y."/>
            <person name="Tabata S."/>
            <person name="Ida S."/>
            <person name="Kurokawa K."/>
            <person name="Ohta H."/>
        </authorList>
    </citation>
    <scope>NUCLEOTIDE SEQUENCE [LARGE SCALE GENOMIC DNA]</scope>
    <source>
        <strain evidence="3 4">NIES-2285</strain>
    </source>
</reference>
<dbReference type="EMBL" id="DF237168">
    <property type="protein sequence ID" value="GAQ85056.1"/>
    <property type="molecule type" value="Genomic_DNA"/>
</dbReference>
<dbReference type="InterPro" id="IPR019835">
    <property type="entry name" value="SWIB_domain"/>
</dbReference>
<dbReference type="Gene3D" id="1.10.245.10">
    <property type="entry name" value="SWIB/MDM2 domain"/>
    <property type="match status" value="1"/>
</dbReference>
<accession>A0A1Y1I8N2</accession>
<evidence type="ECO:0000313" key="4">
    <source>
        <dbReference type="Proteomes" id="UP000054558"/>
    </source>
</evidence>